<dbReference type="EMBL" id="JAGMUU010000019">
    <property type="protein sequence ID" value="KAH7131592.1"/>
    <property type="molecule type" value="Genomic_DNA"/>
</dbReference>
<keyword evidence="2" id="KW-1185">Reference proteome</keyword>
<dbReference type="AlphaFoldDB" id="A0A9P9E6R4"/>
<dbReference type="Proteomes" id="UP000717696">
    <property type="component" value="Unassembled WGS sequence"/>
</dbReference>
<gene>
    <name evidence="1" type="ORF">B0J13DRAFT_626661</name>
</gene>
<evidence type="ECO:0000313" key="2">
    <source>
        <dbReference type="Proteomes" id="UP000717696"/>
    </source>
</evidence>
<reference evidence="1" key="1">
    <citation type="journal article" date="2021" name="Nat. Commun.">
        <title>Genetic determinants of endophytism in the Arabidopsis root mycobiome.</title>
        <authorList>
            <person name="Mesny F."/>
            <person name="Miyauchi S."/>
            <person name="Thiergart T."/>
            <person name="Pickel B."/>
            <person name="Atanasova L."/>
            <person name="Karlsson M."/>
            <person name="Huettel B."/>
            <person name="Barry K.W."/>
            <person name="Haridas S."/>
            <person name="Chen C."/>
            <person name="Bauer D."/>
            <person name="Andreopoulos W."/>
            <person name="Pangilinan J."/>
            <person name="LaButti K."/>
            <person name="Riley R."/>
            <person name="Lipzen A."/>
            <person name="Clum A."/>
            <person name="Drula E."/>
            <person name="Henrissat B."/>
            <person name="Kohler A."/>
            <person name="Grigoriev I.V."/>
            <person name="Martin F.M."/>
            <person name="Hacquard S."/>
        </authorList>
    </citation>
    <scope>NUCLEOTIDE SEQUENCE</scope>
    <source>
        <strain evidence="1">MPI-CAGE-AT-0021</strain>
    </source>
</reference>
<dbReference type="OrthoDB" id="6513042at2759"/>
<sequence length="365" mass="41473">MIGDQMFAANNLGVIGHDTVTTFKLFKTLIMTFWIGFMLEFPLSASNKEDGFGMTYWVDRRGDDHLEATDVLRLNFKFPRGGLSSVIKPLENDKIRGSVQVEGEMSVVEVCLKDGAEVDVDGFDISFANEGKPMHKGFQKPASARVLGDLTLFETLTQCRLNFNVQYPTKNLRDRWNGGRLPKPFTYPYGTVHTWNLERYTEQVLKVFKGPQFKPTCNYDDHNSHMAVVTQSQVQDVFWLHDAAIEIKEIQHRAYFVKKPTGDSSRYYAIVRLHEDFKVCYDAVWRRLTSGRHPLGLVLHDTEKKEPVNGKATIVDHPGSIGAFRVHPLSEHDLVLIVTSLPSTLPVIFEDRTTADAVLEKDIDH</sequence>
<organism evidence="1 2">
    <name type="scientific">Dactylonectria estremocensis</name>
    <dbReference type="NCBI Taxonomy" id="1079267"/>
    <lineage>
        <taxon>Eukaryota</taxon>
        <taxon>Fungi</taxon>
        <taxon>Dikarya</taxon>
        <taxon>Ascomycota</taxon>
        <taxon>Pezizomycotina</taxon>
        <taxon>Sordariomycetes</taxon>
        <taxon>Hypocreomycetidae</taxon>
        <taxon>Hypocreales</taxon>
        <taxon>Nectriaceae</taxon>
        <taxon>Dactylonectria</taxon>
    </lineage>
</organism>
<evidence type="ECO:0000313" key="1">
    <source>
        <dbReference type="EMBL" id="KAH7131592.1"/>
    </source>
</evidence>
<protein>
    <submittedName>
        <fullName evidence="1">Uncharacterized protein</fullName>
    </submittedName>
</protein>
<name>A0A9P9E6R4_9HYPO</name>
<accession>A0A9P9E6R4</accession>
<comment type="caution">
    <text evidence="1">The sequence shown here is derived from an EMBL/GenBank/DDBJ whole genome shotgun (WGS) entry which is preliminary data.</text>
</comment>
<proteinExistence type="predicted"/>